<evidence type="ECO:0000313" key="2">
    <source>
        <dbReference type="Proteomes" id="UP000480854"/>
    </source>
</evidence>
<comment type="caution">
    <text evidence="1">The sequence shown here is derived from an EMBL/GenBank/DDBJ whole genome shotgun (WGS) entry which is preliminary data.</text>
</comment>
<accession>A0A9W7NFI1</accession>
<proteinExistence type="predicted"/>
<protein>
    <submittedName>
        <fullName evidence="1">Uncharacterized protein</fullName>
    </submittedName>
</protein>
<gene>
    <name evidence="1" type="ORF">DS843_24285</name>
</gene>
<name>A0A9W7NFI1_9PROT</name>
<dbReference type="OrthoDB" id="9993918at2"/>
<keyword evidence="2" id="KW-1185">Reference proteome</keyword>
<dbReference type="EMBL" id="QOKW01000025">
    <property type="protein sequence ID" value="KAA0677272.1"/>
    <property type="molecule type" value="Genomic_DNA"/>
</dbReference>
<sequence>MRLSGSTTITMIHPGMQEGRMAGLLQKLTGCAAHANAALAVCPWRWPDHAGRRRSGPLPLEFGPASR</sequence>
<dbReference type="Proteomes" id="UP000480854">
    <property type="component" value="Unassembled WGS sequence"/>
</dbReference>
<dbReference type="AlphaFoldDB" id="A0A9W7NFI1"/>
<reference evidence="1 2" key="1">
    <citation type="submission" date="2018-07" db="EMBL/GenBank/DDBJ databases">
        <title>Genome sequence of Azospirillum sp. ATCC 49961.</title>
        <authorList>
            <person name="Sant'Anna F.H."/>
            <person name="Baldani J.I."/>
            <person name="Zilli J.E."/>
            <person name="Reis V.M."/>
            <person name="Hartmann A."/>
            <person name="Cruz L."/>
            <person name="de Souza E.M."/>
            <person name="de Oliveira Pedrosa F."/>
            <person name="Passaglia L.M.P."/>
        </authorList>
    </citation>
    <scope>NUCLEOTIDE SEQUENCE [LARGE SCALE GENOMIC DNA]</scope>
    <source>
        <strain evidence="1 2">ATCC 49961</strain>
    </source>
</reference>
<organism evidence="1 2">
    <name type="scientific">Roseomonas genomospecies 6</name>
    <dbReference type="NCBI Taxonomy" id="214106"/>
    <lineage>
        <taxon>Bacteria</taxon>
        <taxon>Pseudomonadati</taxon>
        <taxon>Pseudomonadota</taxon>
        <taxon>Alphaproteobacteria</taxon>
        <taxon>Acetobacterales</taxon>
        <taxon>Roseomonadaceae</taxon>
        <taxon>Roseomonas</taxon>
    </lineage>
</organism>
<evidence type="ECO:0000313" key="1">
    <source>
        <dbReference type="EMBL" id="KAA0677272.1"/>
    </source>
</evidence>